<dbReference type="AlphaFoldDB" id="A0A078KSD6"/>
<dbReference type="PATRIC" id="fig|29343.3.peg.999"/>
<dbReference type="EMBL" id="LM995447">
    <property type="protein sequence ID" value="CDZ24065.1"/>
    <property type="molecule type" value="Genomic_DNA"/>
</dbReference>
<evidence type="ECO:0000313" key="3">
    <source>
        <dbReference type="Proteomes" id="UP000032431"/>
    </source>
</evidence>
<dbReference type="Proteomes" id="UP000032431">
    <property type="component" value="Chromosome I"/>
</dbReference>
<gene>
    <name evidence="2" type="ORF">CCDG5_0946</name>
</gene>
<organism evidence="2 3">
    <name type="scientific">[Clostridium] cellulosi</name>
    <dbReference type="NCBI Taxonomy" id="29343"/>
    <lineage>
        <taxon>Bacteria</taxon>
        <taxon>Bacillati</taxon>
        <taxon>Bacillota</taxon>
        <taxon>Clostridia</taxon>
        <taxon>Eubacteriales</taxon>
        <taxon>Oscillospiraceae</taxon>
        <taxon>Oscillospiraceae incertae sedis</taxon>
    </lineage>
</organism>
<dbReference type="KEGG" id="ccel:CCDG5_0946"/>
<protein>
    <recommendedName>
        <fullName evidence="1">NADH:ubiquinone oxidoreductase 30kDa subunit domain-containing protein</fullName>
    </recommendedName>
</protein>
<evidence type="ECO:0000259" key="1">
    <source>
        <dbReference type="Pfam" id="PF00329"/>
    </source>
</evidence>
<dbReference type="InterPro" id="IPR037232">
    <property type="entry name" value="NADH_quin_OxRdtase_su_C/D-like"/>
</dbReference>
<dbReference type="Pfam" id="PF00329">
    <property type="entry name" value="Complex1_30kDa"/>
    <property type="match status" value="1"/>
</dbReference>
<sequence length="127" mass="13852">MIDNLEILNDTDVAARVHELKDQGYRFVTMTGCTNDDGTVDIFYSFDKDCKLCTLKTTVEAGKTIRSISDIYLAAAFAENEISELFEVKFSGLVVDYGGHFILADGAPSSPFGAGVIIERKDGNNAK</sequence>
<dbReference type="InterPro" id="IPR012179">
    <property type="entry name" value="NiFe-hyd_3_EchD"/>
</dbReference>
<accession>A0A078KSD6</accession>
<keyword evidence="3" id="KW-1185">Reference proteome</keyword>
<dbReference type="SUPFAM" id="SSF143243">
    <property type="entry name" value="Nqo5-like"/>
    <property type="match status" value="1"/>
</dbReference>
<dbReference type="Gene3D" id="3.30.460.80">
    <property type="entry name" value="NADH:ubiquinone oxidoreductase, 30kDa subunit"/>
    <property type="match status" value="1"/>
</dbReference>
<proteinExistence type="predicted"/>
<dbReference type="STRING" id="29343.CCDG5_0946"/>
<dbReference type="GO" id="GO:0008137">
    <property type="term" value="F:NADH dehydrogenase (ubiquinone) activity"/>
    <property type="evidence" value="ECO:0007669"/>
    <property type="project" value="InterPro"/>
</dbReference>
<dbReference type="HOGENOM" id="CLU_145298_1_0_9"/>
<dbReference type="InterPro" id="IPR001268">
    <property type="entry name" value="NADH_UbQ_OxRdtase_30kDa_su"/>
</dbReference>
<reference evidence="3" key="1">
    <citation type="submission" date="2014-07" db="EMBL/GenBank/DDBJ databases">
        <authorList>
            <person name="Wibberg D."/>
        </authorList>
    </citation>
    <scope>NUCLEOTIDE SEQUENCE [LARGE SCALE GENOMIC DNA]</scope>
    <source>
        <strain evidence="3">DG5</strain>
    </source>
</reference>
<evidence type="ECO:0000313" key="2">
    <source>
        <dbReference type="EMBL" id="CDZ24065.1"/>
    </source>
</evidence>
<dbReference type="PIRSF" id="PIRSF036585">
    <property type="entry name" value="EchD"/>
    <property type="match status" value="1"/>
</dbReference>
<feature type="domain" description="NADH:ubiquinone oxidoreductase 30kDa subunit" evidence="1">
    <location>
        <begin position="12"/>
        <end position="92"/>
    </location>
</feature>
<name>A0A078KSD6_9FIRM</name>